<keyword evidence="3" id="KW-1185">Reference proteome</keyword>
<reference evidence="2 3" key="1">
    <citation type="submission" date="2020-07" db="EMBL/GenBank/DDBJ databases">
        <title>Sequencing the genomes of 1000 actinobacteria strains.</title>
        <authorList>
            <person name="Klenk H.-P."/>
        </authorList>
    </citation>
    <scope>NUCLEOTIDE SEQUENCE [LARGE SCALE GENOMIC DNA]</scope>
    <source>
        <strain evidence="2 3">DSM 45975</strain>
    </source>
</reference>
<sequence>MSTHTASPADSGAGAHSPTRPANPKPYVMAGVRAFQAALDGRKHATVVTATVGKMIQQRRRGFELRPNTQTPARMHCRVRHVEAIPHLGKVPAVAENKLGIALSDFTDFHATWKDYQRSLRGTPPARGPAAVVVFDAVADSLTGSWTPPSERAALRQQRKPWTPVDPASTLIDPTTPIHPSDIDELPRRLVEHGGPWSGRAELDAVVVLTEHGRCGAAMPNQVRSLVDRSTAQRVHDQLIGRGLILAIPGIGEVFSPAMLSGLRVLADGEPATGH</sequence>
<protein>
    <submittedName>
        <fullName evidence="2">Uncharacterized protein</fullName>
    </submittedName>
</protein>
<feature type="region of interest" description="Disordered" evidence="1">
    <location>
        <begin position="148"/>
        <end position="183"/>
    </location>
</feature>
<proteinExistence type="predicted"/>
<evidence type="ECO:0000313" key="3">
    <source>
        <dbReference type="Proteomes" id="UP000569329"/>
    </source>
</evidence>
<organism evidence="2 3">
    <name type="scientific">Halosaccharopolyspora lacisalsi</name>
    <dbReference type="NCBI Taxonomy" id="1000566"/>
    <lineage>
        <taxon>Bacteria</taxon>
        <taxon>Bacillati</taxon>
        <taxon>Actinomycetota</taxon>
        <taxon>Actinomycetes</taxon>
        <taxon>Pseudonocardiales</taxon>
        <taxon>Pseudonocardiaceae</taxon>
        <taxon>Halosaccharopolyspora</taxon>
    </lineage>
</organism>
<feature type="region of interest" description="Disordered" evidence="1">
    <location>
        <begin position="1"/>
        <end position="25"/>
    </location>
</feature>
<dbReference type="RefSeq" id="WP_182547044.1">
    <property type="nucleotide sequence ID" value="NZ_JACGWZ010000012.1"/>
</dbReference>
<name>A0A839E212_9PSEU</name>
<dbReference type="AlphaFoldDB" id="A0A839E212"/>
<comment type="caution">
    <text evidence="2">The sequence shown here is derived from an EMBL/GenBank/DDBJ whole genome shotgun (WGS) entry which is preliminary data.</text>
</comment>
<evidence type="ECO:0000256" key="1">
    <source>
        <dbReference type="SAM" id="MobiDB-lite"/>
    </source>
</evidence>
<evidence type="ECO:0000313" key="2">
    <source>
        <dbReference type="EMBL" id="MBA8827894.1"/>
    </source>
</evidence>
<dbReference type="EMBL" id="JACGWZ010000012">
    <property type="protein sequence ID" value="MBA8827894.1"/>
    <property type="molecule type" value="Genomic_DNA"/>
</dbReference>
<dbReference type="Proteomes" id="UP000569329">
    <property type="component" value="Unassembled WGS sequence"/>
</dbReference>
<accession>A0A839E212</accession>
<gene>
    <name evidence="2" type="ORF">FHX42_005301</name>
</gene>